<name>A0A173LPZ1_9ACTN</name>
<dbReference type="SUPFAM" id="SSF48613">
    <property type="entry name" value="Heme oxygenase-like"/>
    <property type="match status" value="1"/>
</dbReference>
<dbReference type="Gene3D" id="1.20.910.10">
    <property type="entry name" value="Heme oxygenase-like"/>
    <property type="match status" value="1"/>
</dbReference>
<dbReference type="InterPro" id="IPR016053">
    <property type="entry name" value="Haem_Oase-like"/>
</dbReference>
<evidence type="ECO:0000256" key="3">
    <source>
        <dbReference type="ARBA" id="ARBA00023004"/>
    </source>
</evidence>
<evidence type="ECO:0000256" key="4">
    <source>
        <dbReference type="PIRSR" id="PIRSR000343-1"/>
    </source>
</evidence>
<sequence>MLAASEPLSRALKERTAVAHERAENSGFMSSMLEGKSGVEALVALLAQSLPIYAALEAACRRQAQKPLFAPLYDVILERETALRADLDTHAKAGIECGTIVPATRAYVAEIEASAADPARLVGHHYVRYLGDLSGGQIIGTLMRRHHGLDEGLSFYHFDVAKPKVYKDEYRANLDALPLTDDERGEAVDAAVAAFDLNSRVFAELGELVPLKA</sequence>
<reference evidence="6 7" key="1">
    <citation type="submission" date="2016-06" db="EMBL/GenBank/DDBJ databases">
        <title>Complete genome sequence of a saline-alkali tolerant type strain Dietzia timorensis ID05-A0528T.</title>
        <authorList>
            <person name="Wu X."/>
        </authorList>
    </citation>
    <scope>NUCLEOTIDE SEQUENCE [LARGE SCALE GENOMIC DNA]</scope>
    <source>
        <strain evidence="6 7">ID05-A0528</strain>
    </source>
</reference>
<organism evidence="6 7">
    <name type="scientific">Dietzia timorensis</name>
    <dbReference type="NCBI Taxonomy" id="499555"/>
    <lineage>
        <taxon>Bacteria</taxon>
        <taxon>Bacillati</taxon>
        <taxon>Actinomycetota</taxon>
        <taxon>Actinomycetes</taxon>
        <taxon>Mycobacteriales</taxon>
        <taxon>Dietziaceae</taxon>
        <taxon>Dietzia</taxon>
    </lineage>
</organism>
<dbReference type="PANTHER" id="PTHR10720:SF0">
    <property type="entry name" value="HEME OXYGENASE"/>
    <property type="match status" value="1"/>
</dbReference>
<accession>A0A173LPZ1</accession>
<evidence type="ECO:0000256" key="5">
    <source>
        <dbReference type="PIRSR" id="PIRSR000343-2"/>
    </source>
</evidence>
<dbReference type="GO" id="GO:0042167">
    <property type="term" value="P:heme catabolic process"/>
    <property type="evidence" value="ECO:0007669"/>
    <property type="project" value="TreeGrafter"/>
</dbReference>
<proteinExistence type="predicted"/>
<feature type="binding site" evidence="4">
    <location>
        <position position="126"/>
    </location>
    <ligand>
        <name>heme b</name>
        <dbReference type="ChEBI" id="CHEBI:60344"/>
    </ligand>
</feature>
<dbReference type="CDD" id="cd19165">
    <property type="entry name" value="HemeO"/>
    <property type="match status" value="1"/>
</dbReference>
<evidence type="ECO:0000256" key="2">
    <source>
        <dbReference type="ARBA" id="ARBA00022723"/>
    </source>
</evidence>
<dbReference type="GO" id="GO:0004392">
    <property type="term" value="F:heme oxygenase (decyclizing) activity"/>
    <property type="evidence" value="ECO:0007669"/>
    <property type="project" value="InterPro"/>
</dbReference>
<evidence type="ECO:0000313" key="7">
    <source>
        <dbReference type="Proteomes" id="UP000186104"/>
    </source>
</evidence>
<keyword evidence="3 5" id="KW-0408">Iron</keyword>
<keyword evidence="1 4" id="KW-0349">Heme</keyword>
<dbReference type="RefSeq" id="WP_231887344.1">
    <property type="nucleotide sequence ID" value="NZ_LMTB01000150.1"/>
</dbReference>
<dbReference type="InterPro" id="IPR016084">
    <property type="entry name" value="Haem_Oase-like_multi-hlx"/>
</dbReference>
<gene>
    <name evidence="6" type="ORF">BJL86_2990</name>
</gene>
<feature type="binding site" evidence="4">
    <location>
        <position position="171"/>
    </location>
    <ligand>
        <name>heme b</name>
        <dbReference type="ChEBI" id="CHEBI:60344"/>
    </ligand>
</feature>
<keyword evidence="2 5" id="KW-0479">Metal-binding</keyword>
<dbReference type="PRINTS" id="PR00088">
    <property type="entry name" value="HAEMOXYGNASE"/>
</dbReference>
<dbReference type="EMBL" id="CP015961">
    <property type="protein sequence ID" value="ANI93749.1"/>
    <property type="molecule type" value="Genomic_DNA"/>
</dbReference>
<dbReference type="STRING" id="499555.BJL86_2990"/>
<dbReference type="InterPro" id="IPR002051">
    <property type="entry name" value="Haem_Oase"/>
</dbReference>
<dbReference type="GO" id="GO:0020037">
    <property type="term" value="F:heme binding"/>
    <property type="evidence" value="ECO:0007669"/>
    <property type="project" value="TreeGrafter"/>
</dbReference>
<dbReference type="AlphaFoldDB" id="A0A173LPZ1"/>
<feature type="binding site" evidence="4">
    <location>
        <position position="13"/>
    </location>
    <ligand>
        <name>heme b</name>
        <dbReference type="ChEBI" id="CHEBI:60344"/>
    </ligand>
</feature>
<dbReference type="PANTHER" id="PTHR10720">
    <property type="entry name" value="HEME OXYGENASE"/>
    <property type="match status" value="1"/>
</dbReference>
<evidence type="ECO:0000256" key="1">
    <source>
        <dbReference type="ARBA" id="ARBA00022617"/>
    </source>
</evidence>
<dbReference type="Pfam" id="PF01126">
    <property type="entry name" value="Heme_oxygenase"/>
    <property type="match status" value="1"/>
</dbReference>
<dbReference type="KEGG" id="dtm:BJL86_2990"/>
<protein>
    <submittedName>
        <fullName evidence="6">Heme oxygenase</fullName>
    </submittedName>
</protein>
<dbReference type="Proteomes" id="UP000186104">
    <property type="component" value="Chromosome"/>
</dbReference>
<dbReference type="PIRSF" id="PIRSF000343">
    <property type="entry name" value="Haem_Oase"/>
    <property type="match status" value="1"/>
</dbReference>
<feature type="binding site" description="axial binding residue" evidence="5">
    <location>
        <position position="20"/>
    </location>
    <ligand>
        <name>heme b</name>
        <dbReference type="ChEBI" id="CHEBI:60344"/>
    </ligand>
    <ligandPart>
        <name>Fe</name>
        <dbReference type="ChEBI" id="CHEBI:18248"/>
    </ligandPart>
</feature>
<evidence type="ECO:0000313" key="6">
    <source>
        <dbReference type="EMBL" id="ANI93749.1"/>
    </source>
</evidence>
<dbReference type="GO" id="GO:0046872">
    <property type="term" value="F:metal ion binding"/>
    <property type="evidence" value="ECO:0007669"/>
    <property type="project" value="UniProtKB-KW"/>
</dbReference>
<dbReference type="GO" id="GO:0006788">
    <property type="term" value="P:heme oxidation"/>
    <property type="evidence" value="ECO:0007669"/>
    <property type="project" value="InterPro"/>
</dbReference>
<dbReference type="GO" id="GO:0006979">
    <property type="term" value="P:response to oxidative stress"/>
    <property type="evidence" value="ECO:0007669"/>
    <property type="project" value="TreeGrafter"/>
</dbReference>
<keyword evidence="7" id="KW-1185">Reference proteome</keyword>